<dbReference type="NCBIfam" id="TIGR02937">
    <property type="entry name" value="sigma70-ECF"/>
    <property type="match status" value="1"/>
</dbReference>
<evidence type="ECO:0000256" key="2">
    <source>
        <dbReference type="ARBA" id="ARBA00023015"/>
    </source>
</evidence>
<evidence type="ECO:0000259" key="5">
    <source>
        <dbReference type="Pfam" id="PF04542"/>
    </source>
</evidence>
<dbReference type="Proteomes" id="UP000284689">
    <property type="component" value="Unassembled WGS sequence"/>
</dbReference>
<comment type="similarity">
    <text evidence="1">Belongs to the sigma-70 factor family. ECF subfamily.</text>
</comment>
<dbReference type="InterPro" id="IPR013324">
    <property type="entry name" value="RNA_pol_sigma_r3/r4-like"/>
</dbReference>
<evidence type="ECO:0000256" key="4">
    <source>
        <dbReference type="ARBA" id="ARBA00023163"/>
    </source>
</evidence>
<keyword evidence="3" id="KW-0731">Sigma factor</keyword>
<keyword evidence="4" id="KW-0804">Transcription</keyword>
<dbReference type="InterPro" id="IPR007627">
    <property type="entry name" value="RNA_pol_sigma70_r2"/>
</dbReference>
<sequence>MVDNRELNIINRFLHGDHEAYSLLYREHIQELFSYGKALTGNDERLKDAIQDVFYKLLSNPAALKDVQNLKYFLFKSLKNRLIDILKSEMRQSQSGEAAAYEQIDFTINDVTVLDSLIEEEERLELSRKIKSLLNLLTPRQREAVCLRYIYDMEYDEIADLLNMSNSKSARNLVSRALEHLRKEDLELLIILPYTINLII</sequence>
<dbReference type="SUPFAM" id="SSF88946">
    <property type="entry name" value="Sigma2 domain of RNA polymerase sigma factors"/>
    <property type="match status" value="1"/>
</dbReference>
<feature type="domain" description="RNA polymerase sigma factor 70 region 4 type 2" evidence="6">
    <location>
        <begin position="128"/>
        <end position="181"/>
    </location>
</feature>
<dbReference type="GO" id="GO:0006352">
    <property type="term" value="P:DNA-templated transcription initiation"/>
    <property type="evidence" value="ECO:0007669"/>
    <property type="project" value="InterPro"/>
</dbReference>
<dbReference type="GO" id="GO:0003677">
    <property type="term" value="F:DNA binding"/>
    <property type="evidence" value="ECO:0007669"/>
    <property type="project" value="InterPro"/>
</dbReference>
<dbReference type="SUPFAM" id="SSF88659">
    <property type="entry name" value="Sigma3 and sigma4 domains of RNA polymerase sigma factors"/>
    <property type="match status" value="1"/>
</dbReference>
<dbReference type="InterPro" id="IPR036388">
    <property type="entry name" value="WH-like_DNA-bd_sf"/>
</dbReference>
<dbReference type="InterPro" id="IPR039425">
    <property type="entry name" value="RNA_pol_sigma-70-like"/>
</dbReference>
<accession>A0A414FGE1</accession>
<keyword evidence="2" id="KW-0805">Transcription regulation</keyword>
<protein>
    <submittedName>
        <fullName evidence="7">RNA polymerase sigma factor</fullName>
    </submittedName>
</protein>
<dbReference type="Pfam" id="PF08281">
    <property type="entry name" value="Sigma70_r4_2"/>
    <property type="match status" value="1"/>
</dbReference>
<dbReference type="Gene3D" id="1.10.1740.10">
    <property type="match status" value="1"/>
</dbReference>
<proteinExistence type="inferred from homology"/>
<dbReference type="Gene3D" id="1.10.10.10">
    <property type="entry name" value="Winged helix-like DNA-binding domain superfamily/Winged helix DNA-binding domain"/>
    <property type="match status" value="1"/>
</dbReference>
<dbReference type="PANTHER" id="PTHR43133:SF46">
    <property type="entry name" value="RNA POLYMERASE SIGMA-70 FACTOR ECF SUBFAMILY"/>
    <property type="match status" value="1"/>
</dbReference>
<dbReference type="InterPro" id="IPR013325">
    <property type="entry name" value="RNA_pol_sigma_r2"/>
</dbReference>
<evidence type="ECO:0000313" key="7">
    <source>
        <dbReference type="EMBL" id="RHD45902.1"/>
    </source>
</evidence>
<dbReference type="CDD" id="cd06171">
    <property type="entry name" value="Sigma70_r4"/>
    <property type="match status" value="1"/>
</dbReference>
<dbReference type="EMBL" id="QSJD01000027">
    <property type="protein sequence ID" value="RHD45902.1"/>
    <property type="molecule type" value="Genomic_DNA"/>
</dbReference>
<dbReference type="Pfam" id="PF04542">
    <property type="entry name" value="Sigma70_r2"/>
    <property type="match status" value="1"/>
</dbReference>
<evidence type="ECO:0000313" key="8">
    <source>
        <dbReference type="Proteomes" id="UP000284689"/>
    </source>
</evidence>
<comment type="caution">
    <text evidence="7">The sequence shown here is derived from an EMBL/GenBank/DDBJ whole genome shotgun (WGS) entry which is preliminary data.</text>
</comment>
<dbReference type="PANTHER" id="PTHR43133">
    <property type="entry name" value="RNA POLYMERASE ECF-TYPE SIGMA FACTO"/>
    <property type="match status" value="1"/>
</dbReference>
<name>A0A414FGE1_9BACE</name>
<reference evidence="7 8" key="1">
    <citation type="submission" date="2018-08" db="EMBL/GenBank/DDBJ databases">
        <title>A genome reference for cultivated species of the human gut microbiota.</title>
        <authorList>
            <person name="Zou Y."/>
            <person name="Xue W."/>
            <person name="Luo G."/>
        </authorList>
    </citation>
    <scope>NUCLEOTIDE SEQUENCE [LARGE SCALE GENOMIC DNA]</scope>
    <source>
        <strain evidence="7 8">AM31-16AC</strain>
    </source>
</reference>
<dbReference type="AlphaFoldDB" id="A0A414FGE1"/>
<dbReference type="GO" id="GO:0016987">
    <property type="term" value="F:sigma factor activity"/>
    <property type="evidence" value="ECO:0007669"/>
    <property type="project" value="UniProtKB-KW"/>
</dbReference>
<dbReference type="InterPro" id="IPR013249">
    <property type="entry name" value="RNA_pol_sigma70_r4_t2"/>
</dbReference>
<feature type="domain" description="RNA polymerase sigma-70 region 2" evidence="5">
    <location>
        <begin position="24"/>
        <end position="91"/>
    </location>
</feature>
<evidence type="ECO:0000256" key="3">
    <source>
        <dbReference type="ARBA" id="ARBA00023082"/>
    </source>
</evidence>
<evidence type="ECO:0000259" key="6">
    <source>
        <dbReference type="Pfam" id="PF08281"/>
    </source>
</evidence>
<organism evidence="7 8">
    <name type="scientific">Bacteroides caccae</name>
    <dbReference type="NCBI Taxonomy" id="47678"/>
    <lineage>
        <taxon>Bacteria</taxon>
        <taxon>Pseudomonadati</taxon>
        <taxon>Bacteroidota</taxon>
        <taxon>Bacteroidia</taxon>
        <taxon>Bacteroidales</taxon>
        <taxon>Bacteroidaceae</taxon>
        <taxon>Bacteroides</taxon>
    </lineage>
</organism>
<gene>
    <name evidence="7" type="ORF">DW794_15295</name>
</gene>
<dbReference type="InterPro" id="IPR014284">
    <property type="entry name" value="RNA_pol_sigma-70_dom"/>
</dbReference>
<evidence type="ECO:0000256" key="1">
    <source>
        <dbReference type="ARBA" id="ARBA00010641"/>
    </source>
</evidence>